<protein>
    <submittedName>
        <fullName evidence="1">NAC (No Apical Meristem) domain transcriptionalregulator superfamily protein</fullName>
    </submittedName>
</protein>
<dbReference type="Proteomes" id="UP000325081">
    <property type="component" value="Unassembled WGS sequence"/>
</dbReference>
<proteinExistence type="predicted"/>
<organism evidence="1 2">
    <name type="scientific">Striga asiatica</name>
    <name type="common">Asiatic witchweed</name>
    <name type="synonym">Buchnera asiatica</name>
    <dbReference type="NCBI Taxonomy" id="4170"/>
    <lineage>
        <taxon>Eukaryota</taxon>
        <taxon>Viridiplantae</taxon>
        <taxon>Streptophyta</taxon>
        <taxon>Embryophyta</taxon>
        <taxon>Tracheophyta</taxon>
        <taxon>Spermatophyta</taxon>
        <taxon>Magnoliopsida</taxon>
        <taxon>eudicotyledons</taxon>
        <taxon>Gunneridae</taxon>
        <taxon>Pentapetalae</taxon>
        <taxon>asterids</taxon>
        <taxon>lamiids</taxon>
        <taxon>Lamiales</taxon>
        <taxon>Orobanchaceae</taxon>
        <taxon>Buchnereae</taxon>
        <taxon>Striga</taxon>
    </lineage>
</organism>
<gene>
    <name evidence="1" type="ORF">STAS_22370</name>
</gene>
<keyword evidence="2" id="KW-1185">Reference proteome</keyword>
<name>A0A5A7QKL8_STRAF</name>
<evidence type="ECO:0000313" key="1">
    <source>
        <dbReference type="EMBL" id="GER45422.1"/>
    </source>
</evidence>
<sequence length="124" mass="12564">MTSTGGSSFASGRTAVSSGDAAVRSRTLAAGGGVSGGYGGLWSGLRLLAAAPSGSGLHWSGSVRFCCVWSPSPFASAAPWVDVARAFCGCSSQLWSVSCSRRIIWGSASMRLFLVVQKVCPLGG</sequence>
<reference evidence="2" key="1">
    <citation type="journal article" date="2019" name="Curr. Biol.">
        <title>Genome Sequence of Striga asiatica Provides Insight into the Evolution of Plant Parasitism.</title>
        <authorList>
            <person name="Yoshida S."/>
            <person name="Kim S."/>
            <person name="Wafula E.K."/>
            <person name="Tanskanen J."/>
            <person name="Kim Y.M."/>
            <person name="Honaas L."/>
            <person name="Yang Z."/>
            <person name="Spallek T."/>
            <person name="Conn C.E."/>
            <person name="Ichihashi Y."/>
            <person name="Cheong K."/>
            <person name="Cui S."/>
            <person name="Der J.P."/>
            <person name="Gundlach H."/>
            <person name="Jiao Y."/>
            <person name="Hori C."/>
            <person name="Ishida J.K."/>
            <person name="Kasahara H."/>
            <person name="Kiba T."/>
            <person name="Kim M.S."/>
            <person name="Koo N."/>
            <person name="Laohavisit A."/>
            <person name="Lee Y.H."/>
            <person name="Lumba S."/>
            <person name="McCourt P."/>
            <person name="Mortimer J.C."/>
            <person name="Mutuku J.M."/>
            <person name="Nomura T."/>
            <person name="Sasaki-Sekimoto Y."/>
            <person name="Seto Y."/>
            <person name="Wang Y."/>
            <person name="Wakatake T."/>
            <person name="Sakakibara H."/>
            <person name="Demura T."/>
            <person name="Yamaguchi S."/>
            <person name="Yoneyama K."/>
            <person name="Manabe R.I."/>
            <person name="Nelson D.C."/>
            <person name="Schulman A.H."/>
            <person name="Timko M.P."/>
            <person name="dePamphilis C.W."/>
            <person name="Choi D."/>
            <person name="Shirasu K."/>
        </authorList>
    </citation>
    <scope>NUCLEOTIDE SEQUENCE [LARGE SCALE GENOMIC DNA]</scope>
    <source>
        <strain evidence="2">cv. UVA1</strain>
    </source>
</reference>
<dbReference type="AlphaFoldDB" id="A0A5A7QKL8"/>
<comment type="caution">
    <text evidence="1">The sequence shown here is derived from an EMBL/GenBank/DDBJ whole genome shotgun (WGS) entry which is preliminary data.</text>
</comment>
<dbReference type="EMBL" id="BKCP01007182">
    <property type="protein sequence ID" value="GER45422.1"/>
    <property type="molecule type" value="Genomic_DNA"/>
</dbReference>
<accession>A0A5A7QKL8</accession>
<evidence type="ECO:0000313" key="2">
    <source>
        <dbReference type="Proteomes" id="UP000325081"/>
    </source>
</evidence>